<dbReference type="RefSeq" id="WP_387418105.1">
    <property type="nucleotide sequence ID" value="NZ_JBIASD010000059.1"/>
</dbReference>
<protein>
    <submittedName>
        <fullName evidence="1">Outer membrane lipoprotein carrier protein LolA</fullName>
    </submittedName>
</protein>
<keyword evidence="1" id="KW-0449">Lipoprotein</keyword>
<dbReference type="InterPro" id="IPR029046">
    <property type="entry name" value="LolA/LolB/LppX"/>
</dbReference>
<accession>A0ABW6T6F0</accession>
<organism evidence="1 2">
    <name type="scientific">Microtetraspora malaysiensis</name>
    <dbReference type="NCBI Taxonomy" id="161358"/>
    <lineage>
        <taxon>Bacteria</taxon>
        <taxon>Bacillati</taxon>
        <taxon>Actinomycetota</taxon>
        <taxon>Actinomycetes</taxon>
        <taxon>Streptosporangiales</taxon>
        <taxon>Streptosporangiaceae</taxon>
        <taxon>Microtetraspora</taxon>
    </lineage>
</organism>
<dbReference type="PANTHER" id="PTHR37507:SF2">
    <property type="entry name" value="SPORULATION PROTEIN YDCC"/>
    <property type="match status" value="1"/>
</dbReference>
<reference evidence="1 2" key="1">
    <citation type="submission" date="2024-10" db="EMBL/GenBank/DDBJ databases">
        <title>The Natural Products Discovery Center: Release of the First 8490 Sequenced Strains for Exploring Actinobacteria Biosynthetic Diversity.</title>
        <authorList>
            <person name="Kalkreuter E."/>
            <person name="Kautsar S.A."/>
            <person name="Yang D."/>
            <person name="Bader C.D."/>
            <person name="Teijaro C.N."/>
            <person name="Fluegel L."/>
            <person name="Davis C.M."/>
            <person name="Simpson J.R."/>
            <person name="Lauterbach L."/>
            <person name="Steele A.D."/>
            <person name="Gui C."/>
            <person name="Meng S."/>
            <person name="Li G."/>
            <person name="Viehrig K."/>
            <person name="Ye F."/>
            <person name="Su P."/>
            <person name="Kiefer A.F."/>
            <person name="Nichols A."/>
            <person name="Cepeda A.J."/>
            <person name="Yan W."/>
            <person name="Fan B."/>
            <person name="Jiang Y."/>
            <person name="Adhikari A."/>
            <person name="Zheng C.-J."/>
            <person name="Schuster L."/>
            <person name="Cowan T.M."/>
            <person name="Smanski M.J."/>
            <person name="Chevrette M.G."/>
            <person name="De Carvalho L.P.S."/>
            <person name="Shen B."/>
        </authorList>
    </citation>
    <scope>NUCLEOTIDE SEQUENCE [LARGE SCALE GENOMIC DNA]</scope>
    <source>
        <strain evidence="1 2">NPDC002173</strain>
    </source>
</reference>
<dbReference type="EMBL" id="JBIASD010000059">
    <property type="protein sequence ID" value="MFF3671957.1"/>
    <property type="molecule type" value="Genomic_DNA"/>
</dbReference>
<dbReference type="SUPFAM" id="SSF89392">
    <property type="entry name" value="Prokaryotic lipoproteins and lipoprotein localization factors"/>
    <property type="match status" value="1"/>
</dbReference>
<name>A0ABW6T6F0_9ACTN</name>
<sequence>MRIGTRAVRWGVPVAAVAVVAGVVAAGPVIAAVQGEPSLPRRTAAELLADAAEKWQSGRLPQMSGTIVETASLGLPALPAAGGATSPLGLLSGSHQAKVWYGGPDRLRLMVPDEMKESDLVVNGDQVWWWDSAANTATRVKGAPDGAGRPDAVPYAKTVTPAQAAEEALRAAGTDTEIAISEDATVAGRAAYQVVLTPKEAGSLVKEVRLAIDGETLVPLRVQLYAKGTAEPAFEVGFDSVTFTPPAPENFAFTPPPGAKVEETTAPSIARGPHGKDGMDGVDGHDGAAPRVVGDGWDRVVVVSLPKGFEGDLAGAAGRAKGARDGDGVASLANGMVKVATPVSGEWGSGRLIRTKLVSALLTDDGRMLAGAVTPEVLYAAAAAK</sequence>
<keyword evidence="2" id="KW-1185">Reference proteome</keyword>
<evidence type="ECO:0000313" key="2">
    <source>
        <dbReference type="Proteomes" id="UP001602013"/>
    </source>
</evidence>
<dbReference type="Proteomes" id="UP001602013">
    <property type="component" value="Unassembled WGS sequence"/>
</dbReference>
<evidence type="ECO:0000313" key="1">
    <source>
        <dbReference type="EMBL" id="MFF3671957.1"/>
    </source>
</evidence>
<dbReference type="PANTHER" id="PTHR37507">
    <property type="entry name" value="SPORULATION PROTEIN YDCC"/>
    <property type="match status" value="1"/>
</dbReference>
<dbReference type="InterPro" id="IPR052944">
    <property type="entry name" value="Sporulation_related"/>
</dbReference>
<dbReference type="Gene3D" id="2.50.20.10">
    <property type="entry name" value="Lipoprotein localisation LolA/LolB/LppX"/>
    <property type="match status" value="1"/>
</dbReference>
<comment type="caution">
    <text evidence="1">The sequence shown here is derived from an EMBL/GenBank/DDBJ whole genome shotgun (WGS) entry which is preliminary data.</text>
</comment>
<gene>
    <name evidence="1" type="ORF">ACFYXI_40895</name>
</gene>
<proteinExistence type="predicted"/>